<accession>A0ABQ5AP25</accession>
<reference evidence="1" key="2">
    <citation type="submission" date="2022-01" db="EMBL/GenBank/DDBJ databases">
        <authorList>
            <person name="Yamashiro T."/>
            <person name="Shiraishi A."/>
            <person name="Satake H."/>
            <person name="Nakayama K."/>
        </authorList>
    </citation>
    <scope>NUCLEOTIDE SEQUENCE</scope>
</reference>
<evidence type="ECO:0000313" key="2">
    <source>
        <dbReference type="Proteomes" id="UP001151760"/>
    </source>
</evidence>
<protein>
    <submittedName>
        <fullName evidence="1">Uncharacterized protein</fullName>
    </submittedName>
</protein>
<organism evidence="1 2">
    <name type="scientific">Tanacetum coccineum</name>
    <dbReference type="NCBI Taxonomy" id="301880"/>
    <lineage>
        <taxon>Eukaryota</taxon>
        <taxon>Viridiplantae</taxon>
        <taxon>Streptophyta</taxon>
        <taxon>Embryophyta</taxon>
        <taxon>Tracheophyta</taxon>
        <taxon>Spermatophyta</taxon>
        <taxon>Magnoliopsida</taxon>
        <taxon>eudicotyledons</taxon>
        <taxon>Gunneridae</taxon>
        <taxon>Pentapetalae</taxon>
        <taxon>asterids</taxon>
        <taxon>campanulids</taxon>
        <taxon>Asterales</taxon>
        <taxon>Asteraceae</taxon>
        <taxon>Asteroideae</taxon>
        <taxon>Anthemideae</taxon>
        <taxon>Anthemidinae</taxon>
        <taxon>Tanacetum</taxon>
    </lineage>
</organism>
<comment type="caution">
    <text evidence="1">The sequence shown here is derived from an EMBL/GenBank/DDBJ whole genome shotgun (WGS) entry which is preliminary data.</text>
</comment>
<dbReference type="EMBL" id="BQNB010012367">
    <property type="protein sequence ID" value="GJT02679.1"/>
    <property type="molecule type" value="Genomic_DNA"/>
</dbReference>
<name>A0ABQ5AP25_9ASTR</name>
<sequence length="78" mass="8763">MKIVHQKTGSTTGVLALLTSYTASFKSSWVGEANPHILGKLLPESSTAHQQHMLSKFFTCIFTLVSLNVEVIRRPYWQ</sequence>
<dbReference type="Proteomes" id="UP001151760">
    <property type="component" value="Unassembled WGS sequence"/>
</dbReference>
<reference evidence="1" key="1">
    <citation type="journal article" date="2022" name="Int. J. Mol. Sci.">
        <title>Draft Genome of Tanacetum Coccineum: Genomic Comparison of Closely Related Tanacetum-Family Plants.</title>
        <authorList>
            <person name="Yamashiro T."/>
            <person name="Shiraishi A."/>
            <person name="Nakayama K."/>
            <person name="Satake H."/>
        </authorList>
    </citation>
    <scope>NUCLEOTIDE SEQUENCE</scope>
</reference>
<evidence type="ECO:0000313" key="1">
    <source>
        <dbReference type="EMBL" id="GJT02679.1"/>
    </source>
</evidence>
<gene>
    <name evidence="1" type="ORF">Tco_0823848</name>
</gene>
<proteinExistence type="predicted"/>
<keyword evidence="2" id="KW-1185">Reference proteome</keyword>